<dbReference type="Pfam" id="PF14372">
    <property type="entry name" value="hAT-like_RNase-H"/>
    <property type="match status" value="1"/>
</dbReference>
<evidence type="ECO:0000256" key="7">
    <source>
        <dbReference type="PROSITE-ProRule" id="PRU00027"/>
    </source>
</evidence>
<dbReference type="GO" id="GO:0005634">
    <property type="term" value="C:nucleus"/>
    <property type="evidence" value="ECO:0007669"/>
    <property type="project" value="UniProtKB-SubCell"/>
</dbReference>
<evidence type="ECO:0000259" key="9">
    <source>
        <dbReference type="PROSITE" id="PS50808"/>
    </source>
</evidence>
<evidence type="ECO:0000256" key="3">
    <source>
        <dbReference type="ARBA" id="ARBA00022833"/>
    </source>
</evidence>
<reference evidence="10 11" key="1">
    <citation type="submission" date="2021-09" db="EMBL/GenBank/DDBJ databases">
        <title>Genomic insights and catalytic innovation underlie evolution of tropane alkaloids biosynthesis.</title>
        <authorList>
            <person name="Wang Y.-J."/>
            <person name="Tian T."/>
            <person name="Huang J.-P."/>
            <person name="Huang S.-X."/>
        </authorList>
    </citation>
    <scope>NUCLEOTIDE SEQUENCE [LARGE SCALE GENOMIC DNA]</scope>
    <source>
        <strain evidence="10">KIB-2018</strain>
        <tissue evidence="10">Leaf</tissue>
    </source>
</reference>
<protein>
    <recommendedName>
        <fullName evidence="9">BED-type domain-containing protein</fullName>
    </recommendedName>
</protein>
<dbReference type="PANTHER" id="PTHR46481:SF7">
    <property type="entry name" value="ZINC FINGER BED DOMAIN-CONTAINING PROTEIN RICESLEEPER 2-LIKE"/>
    <property type="match status" value="1"/>
</dbReference>
<dbReference type="InterPro" id="IPR025525">
    <property type="entry name" value="hAT-like_transposase_RNase-H"/>
</dbReference>
<dbReference type="SUPFAM" id="SSF57667">
    <property type="entry name" value="beta-beta-alpha zinc fingers"/>
    <property type="match status" value="1"/>
</dbReference>
<dbReference type="EMBL" id="JAIWQS010000008">
    <property type="protein sequence ID" value="KAJ8900115.1"/>
    <property type="molecule type" value="Genomic_DNA"/>
</dbReference>
<feature type="region of interest" description="Disordered" evidence="8">
    <location>
        <begin position="1"/>
        <end position="35"/>
    </location>
</feature>
<name>A0AAV8UC25_9ROSI</name>
<dbReference type="Pfam" id="PF02892">
    <property type="entry name" value="zf-BED"/>
    <property type="match status" value="1"/>
</dbReference>
<keyword evidence="3" id="KW-0862">Zinc</keyword>
<organism evidence="10 11">
    <name type="scientific">Erythroxylum novogranatense</name>
    <dbReference type="NCBI Taxonomy" id="1862640"/>
    <lineage>
        <taxon>Eukaryota</taxon>
        <taxon>Viridiplantae</taxon>
        <taxon>Streptophyta</taxon>
        <taxon>Embryophyta</taxon>
        <taxon>Tracheophyta</taxon>
        <taxon>Spermatophyta</taxon>
        <taxon>Magnoliopsida</taxon>
        <taxon>eudicotyledons</taxon>
        <taxon>Gunneridae</taxon>
        <taxon>Pentapetalae</taxon>
        <taxon>rosids</taxon>
        <taxon>fabids</taxon>
        <taxon>Malpighiales</taxon>
        <taxon>Erythroxylaceae</taxon>
        <taxon>Erythroxylum</taxon>
    </lineage>
</organism>
<keyword evidence="4" id="KW-0805">Transcription regulation</keyword>
<accession>A0AAV8UC25</accession>
<dbReference type="PROSITE" id="PS50808">
    <property type="entry name" value="ZF_BED"/>
    <property type="match status" value="1"/>
</dbReference>
<evidence type="ECO:0000256" key="6">
    <source>
        <dbReference type="ARBA" id="ARBA00023163"/>
    </source>
</evidence>
<evidence type="ECO:0000256" key="1">
    <source>
        <dbReference type="ARBA" id="ARBA00022723"/>
    </source>
</evidence>
<feature type="domain" description="BED-type" evidence="9">
    <location>
        <begin position="43"/>
        <end position="108"/>
    </location>
</feature>
<dbReference type="GO" id="GO:0003677">
    <property type="term" value="F:DNA binding"/>
    <property type="evidence" value="ECO:0007669"/>
    <property type="project" value="UniProtKB-KW"/>
</dbReference>
<evidence type="ECO:0000256" key="8">
    <source>
        <dbReference type="SAM" id="MobiDB-lite"/>
    </source>
</evidence>
<dbReference type="InterPro" id="IPR036236">
    <property type="entry name" value="Znf_C2H2_sf"/>
</dbReference>
<dbReference type="InterPro" id="IPR052035">
    <property type="entry name" value="ZnF_BED_domain_contain"/>
</dbReference>
<comment type="caution">
    <text evidence="10">The sequence shown here is derived from an EMBL/GenBank/DDBJ whole genome shotgun (WGS) entry which is preliminary data.</text>
</comment>
<keyword evidence="11" id="KW-1185">Reference proteome</keyword>
<dbReference type="SUPFAM" id="SSF53098">
    <property type="entry name" value="Ribonuclease H-like"/>
    <property type="match status" value="1"/>
</dbReference>
<evidence type="ECO:0000256" key="4">
    <source>
        <dbReference type="ARBA" id="ARBA00023015"/>
    </source>
</evidence>
<evidence type="ECO:0000313" key="10">
    <source>
        <dbReference type="EMBL" id="KAJ8900115.1"/>
    </source>
</evidence>
<evidence type="ECO:0000256" key="5">
    <source>
        <dbReference type="ARBA" id="ARBA00023125"/>
    </source>
</evidence>
<dbReference type="AlphaFoldDB" id="A0AAV8UC25"/>
<keyword evidence="5" id="KW-0238">DNA-binding</keyword>
<keyword evidence="6" id="KW-0804">Transcription</keyword>
<keyword evidence="1" id="KW-0479">Metal-binding</keyword>
<evidence type="ECO:0000313" key="11">
    <source>
        <dbReference type="Proteomes" id="UP001159364"/>
    </source>
</evidence>
<sequence length="521" mass="59661">MEQEGSNNPMIPFNVESPNEEAREASGKEMPPVPLAPKRKAMAKRSEVWHHFTAFVAEDGTRKGRCNYCGKEYAADSKSIGTRPLIYHMNHCTMSPFLDPNQREVNVVKGEGGKNQGFRHFMSKVQPKFVFPSRFTVSRDSFQLYINERNKLKQLLRNSTHRVCLTTDTWTSLQRINYMCLTVHFIDNDWKLNKRIINFCPIDSHKGEAIGMAVERCLIEWGIDNVLTMTVDNASSNDIAIAYLKKRFSTRKNSVIRCEHFHVRCVAHIINLVVGDGLSEISSSIMRIRAAVRFEVLDPSFKSEMEGDMGVPTCNDWEVARRLTLFLKQFYELTLRVSGSYYVTSNTYFSEIKSVASNLDQMVNNNDLELGLMASNMKRKFDKYWGNIEKANMFIYIVAILDPRAKLEYVEFAFQQLYNGEDVSRMCHKVRDTLFPTLAIMARDVLAIPISTVSSESAFSTGGRVLDAFRSSLTPKIVQALICGQDWIRASVTRHEIKIEEDLEDLELLENGNFLFYSFII</sequence>
<dbReference type="GO" id="GO:0046983">
    <property type="term" value="F:protein dimerization activity"/>
    <property type="evidence" value="ECO:0007669"/>
    <property type="project" value="InterPro"/>
</dbReference>
<dbReference type="SMART" id="SM00614">
    <property type="entry name" value="ZnF_BED"/>
    <property type="match status" value="1"/>
</dbReference>
<gene>
    <name evidence="10" type="ORF">K2173_024231</name>
</gene>
<proteinExistence type="predicted"/>
<dbReference type="InterPro" id="IPR003656">
    <property type="entry name" value="Znf_BED"/>
</dbReference>
<dbReference type="InterPro" id="IPR012337">
    <property type="entry name" value="RNaseH-like_sf"/>
</dbReference>
<evidence type="ECO:0000256" key="2">
    <source>
        <dbReference type="ARBA" id="ARBA00022771"/>
    </source>
</evidence>
<dbReference type="GO" id="GO:0008270">
    <property type="term" value="F:zinc ion binding"/>
    <property type="evidence" value="ECO:0007669"/>
    <property type="project" value="UniProtKB-KW"/>
</dbReference>
<dbReference type="PANTHER" id="PTHR46481">
    <property type="entry name" value="ZINC FINGER BED DOMAIN-CONTAINING PROTEIN 4"/>
    <property type="match status" value="1"/>
</dbReference>
<dbReference type="Proteomes" id="UP001159364">
    <property type="component" value="Linkage Group LG08"/>
</dbReference>
<keyword evidence="2 7" id="KW-0863">Zinc-finger</keyword>